<dbReference type="InterPro" id="IPR038654">
    <property type="entry name" value="PINIT_sf"/>
</dbReference>
<protein>
    <recommendedName>
        <fullName evidence="14">SP-RING-type domain-containing protein</fullName>
    </recommendedName>
</protein>
<accession>A0A267GVZ4</accession>
<comment type="similarity">
    <text evidence="2">Belongs to the PIAS family.</text>
</comment>
<feature type="domain" description="PINIT" evidence="11">
    <location>
        <begin position="219"/>
        <end position="392"/>
    </location>
</feature>
<feature type="region of interest" description="Disordered" evidence="9">
    <location>
        <begin position="557"/>
        <end position="638"/>
    </location>
</feature>
<sequence>INSFNRVLHMSKASKRAKKSTIVCPYCVSNGPQNQFKGSFDDFSIHLLSIHPANAHKLETIRRWHQAKLVDSKLCKFCDRFELNLIAHYRSAHLSQFAQQKSVLTGKHATKTARLKAAQRIDELRAYIFDDKPLPPYPPSSEVTNGPNIPSTSAVSTTTAGLSFSQQQQRPPRPIQHRIYINYDEDSSGEENDCSVVMGDNFANNNGISNGLPAIDPAVAAAADSLLHPAVLPNELTFFEHVATLLKPTALRPTRLHGMLPHRKTASCHMEFCLTQQQAESVALMRTRDPTTGRSVNGMQILLRCFKSESGPQADSFPHCVSFFVNNQPVLGLPDPLPCRFSGADPIIPGAPIDISGLCRVGNSAINRLRVSWLHRILGAGHCLSITLARVVTPNELTKRLLSSSNKVRSVSETLQQIRQLLLIDDNSNGADAAVAMTTLTASLRCPLSRTRIELPVRGLDCRHVQCFDARTYLSMNERKSTWRCPCCDRPAPFASLRVDAHFQSVLADAPVNVDSVRFLDDGTWQPIEDSTPTVGSSESSVAAPVGKSSLVIDSIAIPDDEDSNVEKKGPSVTNNNNNNKNNNSNNNKNKQSKRHDASKTHHEHQAVAPPAAKRGRLSEPSLGNSHHRRRAASSVEQLQQHVLTVDLTGDSD</sequence>
<dbReference type="Pfam" id="PF14324">
    <property type="entry name" value="PINIT"/>
    <property type="match status" value="1"/>
</dbReference>
<evidence type="ECO:0000256" key="8">
    <source>
        <dbReference type="PROSITE-ProRule" id="PRU00452"/>
    </source>
</evidence>
<dbReference type="STRING" id="282301.A0A267GVZ4"/>
<dbReference type="InterPro" id="IPR004181">
    <property type="entry name" value="Znf_MIZ"/>
</dbReference>
<dbReference type="GO" id="GO:0016925">
    <property type="term" value="P:protein sumoylation"/>
    <property type="evidence" value="ECO:0007669"/>
    <property type="project" value="UniProtKB-UniPathway"/>
</dbReference>
<evidence type="ECO:0000256" key="3">
    <source>
        <dbReference type="ARBA" id="ARBA00022679"/>
    </source>
</evidence>
<comment type="caution">
    <text evidence="12">The sequence shown here is derived from an EMBL/GenBank/DDBJ whole genome shotgun (WGS) entry which is preliminary data.</text>
</comment>
<evidence type="ECO:0000313" key="12">
    <source>
        <dbReference type="EMBL" id="PAA90193.1"/>
    </source>
</evidence>
<organism evidence="12 13">
    <name type="scientific">Macrostomum lignano</name>
    <dbReference type="NCBI Taxonomy" id="282301"/>
    <lineage>
        <taxon>Eukaryota</taxon>
        <taxon>Metazoa</taxon>
        <taxon>Spiralia</taxon>
        <taxon>Lophotrochozoa</taxon>
        <taxon>Platyhelminthes</taxon>
        <taxon>Rhabditophora</taxon>
        <taxon>Macrostomorpha</taxon>
        <taxon>Macrostomida</taxon>
        <taxon>Macrostomidae</taxon>
        <taxon>Macrostomum</taxon>
    </lineage>
</organism>
<dbReference type="InterPro" id="IPR013083">
    <property type="entry name" value="Znf_RING/FYVE/PHD"/>
</dbReference>
<keyword evidence="7" id="KW-0862">Zinc</keyword>
<dbReference type="GO" id="GO:0061665">
    <property type="term" value="F:SUMO ligase activity"/>
    <property type="evidence" value="ECO:0007669"/>
    <property type="project" value="TreeGrafter"/>
</dbReference>
<proteinExistence type="inferred from homology"/>
<dbReference type="Gene3D" id="3.30.40.10">
    <property type="entry name" value="Zinc/RING finger domain, C3HC4 (zinc finger)"/>
    <property type="match status" value="1"/>
</dbReference>
<evidence type="ECO:0000256" key="1">
    <source>
        <dbReference type="ARBA" id="ARBA00004718"/>
    </source>
</evidence>
<dbReference type="GO" id="GO:0003712">
    <property type="term" value="F:transcription coregulator activity"/>
    <property type="evidence" value="ECO:0007669"/>
    <property type="project" value="TreeGrafter"/>
</dbReference>
<dbReference type="PANTHER" id="PTHR10782:SF94">
    <property type="entry name" value="SUPPRESSOR OF VARIEGATION 2-10, ISOFORM I"/>
    <property type="match status" value="1"/>
</dbReference>
<keyword evidence="6" id="KW-0833">Ubl conjugation pathway</keyword>
<dbReference type="CDD" id="cd16650">
    <property type="entry name" value="SP-RING_PIAS-like"/>
    <property type="match status" value="1"/>
</dbReference>
<evidence type="ECO:0000259" key="11">
    <source>
        <dbReference type="PROSITE" id="PS51466"/>
    </source>
</evidence>
<evidence type="ECO:0000256" key="7">
    <source>
        <dbReference type="ARBA" id="ARBA00022833"/>
    </source>
</evidence>
<evidence type="ECO:0000256" key="9">
    <source>
        <dbReference type="SAM" id="MobiDB-lite"/>
    </source>
</evidence>
<evidence type="ECO:0000256" key="4">
    <source>
        <dbReference type="ARBA" id="ARBA00022723"/>
    </source>
</evidence>
<reference evidence="12 13" key="1">
    <citation type="submission" date="2017-06" db="EMBL/GenBank/DDBJ databases">
        <title>A platform for efficient transgenesis in Macrostomum lignano, a flatworm model organism for stem cell research.</title>
        <authorList>
            <person name="Berezikov E."/>
        </authorList>
    </citation>
    <scope>NUCLEOTIDE SEQUENCE [LARGE SCALE GENOMIC DNA]</scope>
    <source>
        <strain evidence="12">DV1</strain>
        <tissue evidence="12">Whole organism</tissue>
    </source>
</reference>
<keyword evidence="4" id="KW-0479">Metal-binding</keyword>
<dbReference type="GO" id="GO:0006357">
    <property type="term" value="P:regulation of transcription by RNA polymerase II"/>
    <property type="evidence" value="ECO:0007669"/>
    <property type="project" value="TreeGrafter"/>
</dbReference>
<dbReference type="AlphaFoldDB" id="A0A267GVZ4"/>
<feature type="domain" description="SP-RING-type" evidence="10">
    <location>
        <begin position="431"/>
        <end position="512"/>
    </location>
</feature>
<dbReference type="Proteomes" id="UP000215902">
    <property type="component" value="Unassembled WGS sequence"/>
</dbReference>
<dbReference type="UniPathway" id="UPA00886"/>
<evidence type="ECO:0008006" key="14">
    <source>
        <dbReference type="Google" id="ProtNLM"/>
    </source>
</evidence>
<dbReference type="Gene3D" id="2.60.120.780">
    <property type="entry name" value="PINIT domain"/>
    <property type="match status" value="1"/>
</dbReference>
<dbReference type="SUPFAM" id="SSF57850">
    <property type="entry name" value="RING/U-box"/>
    <property type="match status" value="1"/>
</dbReference>
<dbReference type="PANTHER" id="PTHR10782">
    <property type="entry name" value="ZINC FINGER MIZ DOMAIN-CONTAINING PROTEIN"/>
    <property type="match status" value="1"/>
</dbReference>
<dbReference type="PROSITE" id="PS51466">
    <property type="entry name" value="PINIT"/>
    <property type="match status" value="1"/>
</dbReference>
<gene>
    <name evidence="12" type="ORF">BOX15_Mlig032597g1</name>
</gene>
<dbReference type="GO" id="GO:0008270">
    <property type="term" value="F:zinc ion binding"/>
    <property type="evidence" value="ECO:0007669"/>
    <property type="project" value="UniProtKB-KW"/>
</dbReference>
<dbReference type="Pfam" id="PF02891">
    <property type="entry name" value="zf-MIZ"/>
    <property type="match status" value="1"/>
</dbReference>
<feature type="compositionally biased region" description="Low complexity" evidence="9">
    <location>
        <begin position="575"/>
        <end position="590"/>
    </location>
</feature>
<keyword evidence="5 8" id="KW-0863">Zinc-finger</keyword>
<name>A0A267GVZ4_9PLAT</name>
<evidence type="ECO:0000259" key="10">
    <source>
        <dbReference type="PROSITE" id="PS51044"/>
    </source>
</evidence>
<feature type="non-terminal residue" evidence="12">
    <location>
        <position position="1"/>
    </location>
</feature>
<evidence type="ECO:0000256" key="5">
    <source>
        <dbReference type="ARBA" id="ARBA00022771"/>
    </source>
</evidence>
<evidence type="ECO:0000256" key="6">
    <source>
        <dbReference type="ARBA" id="ARBA00022786"/>
    </source>
</evidence>
<dbReference type="GO" id="GO:0000785">
    <property type="term" value="C:chromatin"/>
    <property type="evidence" value="ECO:0007669"/>
    <property type="project" value="TreeGrafter"/>
</dbReference>
<feature type="compositionally biased region" description="Basic and acidic residues" evidence="9">
    <location>
        <begin position="595"/>
        <end position="606"/>
    </location>
</feature>
<evidence type="ECO:0000313" key="13">
    <source>
        <dbReference type="Proteomes" id="UP000215902"/>
    </source>
</evidence>
<dbReference type="OrthoDB" id="6287745at2759"/>
<evidence type="ECO:0000256" key="2">
    <source>
        <dbReference type="ARBA" id="ARBA00005383"/>
    </source>
</evidence>
<dbReference type="InterPro" id="IPR023321">
    <property type="entry name" value="PINIT"/>
</dbReference>
<keyword evidence="13" id="KW-1185">Reference proteome</keyword>
<dbReference type="PROSITE" id="PS51044">
    <property type="entry name" value="ZF_SP_RING"/>
    <property type="match status" value="1"/>
</dbReference>
<dbReference type="EMBL" id="NIVC01000124">
    <property type="protein sequence ID" value="PAA90193.1"/>
    <property type="molecule type" value="Genomic_DNA"/>
</dbReference>
<keyword evidence="3" id="KW-0808">Transferase</keyword>
<comment type="pathway">
    <text evidence="1">Protein modification; protein sumoylation.</text>
</comment>